<evidence type="ECO:0000256" key="3">
    <source>
        <dbReference type="SAM" id="SignalP"/>
    </source>
</evidence>
<feature type="region of interest" description="Disordered" evidence="1">
    <location>
        <begin position="335"/>
        <end position="354"/>
    </location>
</feature>
<protein>
    <submittedName>
        <fullName evidence="4">DUF916 domain-containing protein</fullName>
    </submittedName>
</protein>
<gene>
    <name evidence="4" type="ORF">HGA03_10305</name>
</gene>
<organism evidence="4 5">
    <name type="scientific">Cellulomonas denverensis</name>
    <dbReference type="NCBI Taxonomy" id="264297"/>
    <lineage>
        <taxon>Bacteria</taxon>
        <taxon>Bacillati</taxon>
        <taxon>Actinomycetota</taxon>
        <taxon>Actinomycetes</taxon>
        <taxon>Micrococcales</taxon>
        <taxon>Cellulomonadaceae</taxon>
        <taxon>Cellulomonas</taxon>
    </lineage>
</organism>
<evidence type="ECO:0000313" key="5">
    <source>
        <dbReference type="Proteomes" id="UP000581206"/>
    </source>
</evidence>
<proteinExistence type="predicted"/>
<feature type="transmembrane region" description="Helical" evidence="2">
    <location>
        <begin position="306"/>
        <end position="326"/>
    </location>
</feature>
<keyword evidence="3" id="KW-0732">Signal</keyword>
<accession>A0A7X6KVZ9</accession>
<reference evidence="4 5" key="1">
    <citation type="submission" date="2020-04" db="EMBL/GenBank/DDBJ databases">
        <title>MicrobeNet Type strains.</title>
        <authorList>
            <person name="Nicholson A.C."/>
        </authorList>
    </citation>
    <scope>NUCLEOTIDE SEQUENCE [LARGE SCALE GENOMIC DNA]</scope>
    <source>
        <strain evidence="4 5">ATCC BAA-788</strain>
    </source>
</reference>
<keyword evidence="2" id="KW-0812">Transmembrane</keyword>
<evidence type="ECO:0000313" key="4">
    <source>
        <dbReference type="EMBL" id="NKY23053.1"/>
    </source>
</evidence>
<dbReference type="EMBL" id="JAAXOX010000004">
    <property type="protein sequence ID" value="NKY23053.1"/>
    <property type="molecule type" value="Genomic_DNA"/>
</dbReference>
<evidence type="ECO:0000256" key="2">
    <source>
        <dbReference type="SAM" id="Phobius"/>
    </source>
</evidence>
<dbReference type="RefSeq" id="WP_168630174.1">
    <property type="nucleotide sequence ID" value="NZ_BONL01000001.1"/>
</dbReference>
<name>A0A7X6KVZ9_9CELL</name>
<feature type="signal peptide" evidence="3">
    <location>
        <begin position="1"/>
        <end position="34"/>
    </location>
</feature>
<keyword evidence="5" id="KW-1185">Reference proteome</keyword>
<dbReference type="AlphaFoldDB" id="A0A7X6KVZ9"/>
<dbReference type="Proteomes" id="UP000581206">
    <property type="component" value="Unassembled WGS sequence"/>
</dbReference>
<evidence type="ECO:0000256" key="1">
    <source>
        <dbReference type="SAM" id="MobiDB-lite"/>
    </source>
</evidence>
<keyword evidence="2" id="KW-0472">Membrane</keyword>
<keyword evidence="2" id="KW-1133">Transmembrane helix</keyword>
<sequence>MDAPVPFTRRLRGAALLAGLLLALLPTATATASAAPTADGASVTWGVAPGDTEHGTDRANYAYQLDPGAVLHDVLEVTNRGGTDLHLAVYGADGLTTTSGQLDLLPADQPSMDLGTWIVPDTAEIDVPAGQTVAVPFTVTVPADATPGDHSGGILTSLSAATGDDGTVRLDRRLALRMHIRVTGELAPGLTVTGLTVERHPALNPLAGDTLVIRYRLTNTGNTRLLPTDAVAVSGLIGDARVVDVSGTEPVEVLAGSALDREVTVTGVHTWGRADIRVQAQGSTVGTGNGATVTAGAETSVIAVPWAALSTLLLVAGAATALVLLLRRRSAAARGRVAPGTAATTPAAPLRTTP</sequence>
<comment type="caution">
    <text evidence="4">The sequence shown here is derived from an EMBL/GenBank/DDBJ whole genome shotgun (WGS) entry which is preliminary data.</text>
</comment>
<feature type="chain" id="PRO_5031458566" evidence="3">
    <location>
        <begin position="35"/>
        <end position="354"/>
    </location>
</feature>